<evidence type="ECO:0000256" key="8">
    <source>
        <dbReference type="SAM" id="Phobius"/>
    </source>
</evidence>
<keyword evidence="4 8" id="KW-0812">Transmembrane</keyword>
<dbReference type="Proteomes" id="UP001277761">
    <property type="component" value="Unassembled WGS sequence"/>
</dbReference>
<sequence>MATPRPPAPADARTKRLTLLACVLASTIVMIDGSVVGVALPEIRDDLGGGLAGQQWVTNGYLLTLGSLLLVAGSIGDVLGARRVFLFGVVGFGVTSVLCAFAPTIEVLVLGRALQGASGAALTPAALAVIVSVFDADERNRAIGTWTAWSGIGAAIGPVLGGWLVDVASWHWVFLINVPLVVGTVVLVARVIPADRTRDRTRHVDVPGALLCAAGLGGLTFGLIRQPLGGWGAPDVALPLAVGAVLLVLFVVHEDRSPDSMLPLGLFRRRNFVVGNVETLVMYGGLSLLTFYLVIFLQQVAGWDALEAGAALVPVTAVMLVLAGRFGALADRHGPRLFMGLGPLIAGAGLLLLLRLDADVSYVADLLPAVALFALGLSMTVAPLTATVLADAEARNAGAASGVNNAVARVAGLVAVAVVGIAVSASFGSAVDDRLDGTTLGPTASRAADALRDGPFSRPELDGTSAAEAAALRSAAGEAGVSAFRLGMGIAGGLLIAGGLIGAAGIRNPRRVVLAADCAGGQVVGQPGDVGNAEAVPTSAAATGTTPT</sequence>
<comment type="caution">
    <text evidence="10">The sequence shown here is derived from an EMBL/GenBank/DDBJ whole genome shotgun (WGS) entry which is preliminary data.</text>
</comment>
<evidence type="ECO:0000256" key="2">
    <source>
        <dbReference type="ARBA" id="ARBA00022448"/>
    </source>
</evidence>
<name>A0ABU4VHP0_9ACTN</name>
<feature type="region of interest" description="Disordered" evidence="7">
    <location>
        <begin position="526"/>
        <end position="548"/>
    </location>
</feature>
<evidence type="ECO:0000256" key="3">
    <source>
        <dbReference type="ARBA" id="ARBA00022475"/>
    </source>
</evidence>
<dbReference type="EMBL" id="JAXAVX010000001">
    <property type="protein sequence ID" value="MDX8150664.1"/>
    <property type="molecule type" value="Genomic_DNA"/>
</dbReference>
<feature type="transmembrane region" description="Helical" evidence="8">
    <location>
        <begin position="236"/>
        <end position="252"/>
    </location>
</feature>
<dbReference type="Gene3D" id="1.20.1720.10">
    <property type="entry name" value="Multidrug resistance protein D"/>
    <property type="match status" value="1"/>
</dbReference>
<keyword evidence="3" id="KW-1003">Cell membrane</keyword>
<dbReference type="PROSITE" id="PS50850">
    <property type="entry name" value="MFS"/>
    <property type="match status" value="1"/>
</dbReference>
<evidence type="ECO:0000313" key="10">
    <source>
        <dbReference type="EMBL" id="MDX8150664.1"/>
    </source>
</evidence>
<evidence type="ECO:0000256" key="7">
    <source>
        <dbReference type="SAM" id="MobiDB-lite"/>
    </source>
</evidence>
<feature type="transmembrane region" description="Helical" evidence="8">
    <location>
        <begin position="117"/>
        <end position="134"/>
    </location>
</feature>
<feature type="transmembrane region" description="Helical" evidence="8">
    <location>
        <begin position="410"/>
        <end position="431"/>
    </location>
</feature>
<dbReference type="PANTHER" id="PTHR42718:SF42">
    <property type="entry name" value="EXPORT PROTEIN"/>
    <property type="match status" value="1"/>
</dbReference>
<feature type="transmembrane region" description="Helical" evidence="8">
    <location>
        <begin position="204"/>
        <end position="224"/>
    </location>
</feature>
<dbReference type="SUPFAM" id="SSF103473">
    <property type="entry name" value="MFS general substrate transporter"/>
    <property type="match status" value="1"/>
</dbReference>
<feature type="transmembrane region" description="Helical" evidence="8">
    <location>
        <begin position="84"/>
        <end position="105"/>
    </location>
</feature>
<keyword evidence="6 8" id="KW-0472">Membrane</keyword>
<dbReference type="Pfam" id="PF07690">
    <property type="entry name" value="MFS_1"/>
    <property type="match status" value="1"/>
</dbReference>
<evidence type="ECO:0000313" key="11">
    <source>
        <dbReference type="Proteomes" id="UP001277761"/>
    </source>
</evidence>
<dbReference type="PANTHER" id="PTHR42718">
    <property type="entry name" value="MAJOR FACILITATOR SUPERFAMILY MULTIDRUG TRANSPORTER MFSC"/>
    <property type="match status" value="1"/>
</dbReference>
<dbReference type="InterPro" id="IPR011701">
    <property type="entry name" value="MFS"/>
</dbReference>
<feature type="transmembrane region" description="Helical" evidence="8">
    <location>
        <begin position="309"/>
        <end position="330"/>
    </location>
</feature>
<keyword evidence="5 8" id="KW-1133">Transmembrane helix</keyword>
<evidence type="ECO:0000256" key="5">
    <source>
        <dbReference type="ARBA" id="ARBA00022989"/>
    </source>
</evidence>
<gene>
    <name evidence="10" type="ORF">SK069_03585</name>
</gene>
<protein>
    <submittedName>
        <fullName evidence="10">DHA2 family efflux MFS transporter permease subunit</fullName>
    </submittedName>
</protein>
<dbReference type="NCBIfam" id="TIGR00711">
    <property type="entry name" value="efflux_EmrB"/>
    <property type="match status" value="1"/>
</dbReference>
<evidence type="ECO:0000256" key="6">
    <source>
        <dbReference type="ARBA" id="ARBA00023136"/>
    </source>
</evidence>
<proteinExistence type="predicted"/>
<feature type="transmembrane region" description="Helical" evidence="8">
    <location>
        <begin position="366"/>
        <end position="389"/>
    </location>
</feature>
<evidence type="ECO:0000259" key="9">
    <source>
        <dbReference type="PROSITE" id="PS50850"/>
    </source>
</evidence>
<feature type="domain" description="Major facilitator superfamily (MFS) profile" evidence="9">
    <location>
        <begin position="18"/>
        <end position="462"/>
    </location>
</feature>
<feature type="transmembrane region" description="Helical" evidence="8">
    <location>
        <begin position="273"/>
        <end position="297"/>
    </location>
</feature>
<keyword evidence="11" id="KW-1185">Reference proteome</keyword>
<dbReference type="InterPro" id="IPR036259">
    <property type="entry name" value="MFS_trans_sf"/>
</dbReference>
<evidence type="ECO:0000256" key="4">
    <source>
        <dbReference type="ARBA" id="ARBA00022692"/>
    </source>
</evidence>
<feature type="transmembrane region" description="Helical" evidence="8">
    <location>
        <begin position="483"/>
        <end position="506"/>
    </location>
</feature>
<feature type="transmembrane region" description="Helical" evidence="8">
    <location>
        <begin position="337"/>
        <end position="354"/>
    </location>
</feature>
<organism evidence="10 11">
    <name type="scientific">Patulibacter brassicae</name>
    <dbReference type="NCBI Taxonomy" id="1705717"/>
    <lineage>
        <taxon>Bacteria</taxon>
        <taxon>Bacillati</taxon>
        <taxon>Actinomycetota</taxon>
        <taxon>Thermoleophilia</taxon>
        <taxon>Solirubrobacterales</taxon>
        <taxon>Patulibacteraceae</taxon>
        <taxon>Patulibacter</taxon>
    </lineage>
</organism>
<dbReference type="InterPro" id="IPR004638">
    <property type="entry name" value="EmrB-like"/>
</dbReference>
<reference evidence="10 11" key="1">
    <citation type="submission" date="2023-11" db="EMBL/GenBank/DDBJ databases">
        <authorList>
            <person name="Xu M."/>
            <person name="Jiang T."/>
        </authorList>
    </citation>
    <scope>NUCLEOTIDE SEQUENCE [LARGE SCALE GENOMIC DNA]</scope>
    <source>
        <strain evidence="10 11">SD</strain>
    </source>
</reference>
<evidence type="ECO:0000256" key="1">
    <source>
        <dbReference type="ARBA" id="ARBA00004651"/>
    </source>
</evidence>
<accession>A0ABU4VHP0</accession>
<dbReference type="RefSeq" id="WP_319952808.1">
    <property type="nucleotide sequence ID" value="NZ_JAXAVX010000001.1"/>
</dbReference>
<feature type="transmembrane region" description="Helical" evidence="8">
    <location>
        <begin position="171"/>
        <end position="192"/>
    </location>
</feature>
<dbReference type="CDD" id="cd17321">
    <property type="entry name" value="MFS_MMR_MDR_like"/>
    <property type="match status" value="1"/>
</dbReference>
<comment type="subcellular location">
    <subcellularLocation>
        <location evidence="1">Cell membrane</location>
        <topology evidence="1">Multi-pass membrane protein</topology>
    </subcellularLocation>
</comment>
<feature type="transmembrane region" description="Helical" evidence="8">
    <location>
        <begin position="146"/>
        <end position="165"/>
    </location>
</feature>
<dbReference type="Gene3D" id="1.20.1250.20">
    <property type="entry name" value="MFS general substrate transporter like domains"/>
    <property type="match status" value="1"/>
</dbReference>
<feature type="transmembrane region" description="Helical" evidence="8">
    <location>
        <begin position="61"/>
        <end position="79"/>
    </location>
</feature>
<dbReference type="InterPro" id="IPR020846">
    <property type="entry name" value="MFS_dom"/>
</dbReference>
<keyword evidence="2" id="KW-0813">Transport</keyword>